<gene>
    <name evidence="5" type="ORF">CC80DRAFT_428125</name>
</gene>
<dbReference type="EMBL" id="ML977031">
    <property type="protein sequence ID" value="KAF1949832.1"/>
    <property type="molecule type" value="Genomic_DNA"/>
</dbReference>
<protein>
    <submittedName>
        <fullName evidence="5">MFS general substrate transporter</fullName>
    </submittedName>
</protein>
<keyword evidence="4" id="KW-1133">Transmembrane helix</keyword>
<sequence length="481" mass="52325">MGGGDRDVDLEHGLHSWPSTRDDEIEQAMESTAEGVSRGEKEAEAVATPPKEASPADQPQRSTLTKVLSRRSVASSWKDPGPAPDGGTTAWIQVFCTHLTIFNTFGFFTSFGVYQTYYQTTLHIAPSTISWIGSIQVFLLFGIGTLTGRATDAGLFRPVYITGTVFQLVGIFTMAQSTKLWQLFLSQAVCLGIANGLQFCPSMALVSTYFVKRRAFALGITALGSCTGGVVFPVIVQQCLPTLGFAWTIRIIGFIMLVLNIISILLFRTRLPPRKSGPLVDWASFRELPYTLYCAAMFFNFWGLYFAFFYIGSYGRNVLGASYQQSINLLLVTVCMGFFFRLLPTYYADKIGALNMLIPFAFVAGVMMFAWIGIHSIAALYVFAVVYGSASAVVQALWPAVIGKCSRQPDLKMAGVRMGMAFSIVSVSSFTGPPLAGALIQSAGGSYTGANVWAGSSFIVGGLLLVATRWALVGWDWRAKI</sequence>
<keyword evidence="4" id="KW-0472">Membrane</keyword>
<feature type="transmembrane region" description="Helical" evidence="4">
    <location>
        <begin position="419"/>
        <end position="440"/>
    </location>
</feature>
<feature type="transmembrane region" description="Helical" evidence="4">
    <location>
        <begin position="247"/>
        <end position="267"/>
    </location>
</feature>
<name>A0A6A5TDU3_9PLEO</name>
<dbReference type="InterPro" id="IPR011701">
    <property type="entry name" value="MFS"/>
</dbReference>
<proteinExistence type="inferred from homology"/>
<accession>A0A6A5TDU3</accession>
<feature type="region of interest" description="Disordered" evidence="3">
    <location>
        <begin position="1"/>
        <end position="84"/>
    </location>
</feature>
<dbReference type="OrthoDB" id="6499973at2759"/>
<feature type="transmembrane region" description="Helical" evidence="4">
    <location>
        <begin position="215"/>
        <end position="235"/>
    </location>
</feature>
<feature type="transmembrane region" description="Helical" evidence="4">
    <location>
        <begin position="378"/>
        <end position="398"/>
    </location>
</feature>
<dbReference type="SUPFAM" id="SSF103473">
    <property type="entry name" value="MFS general substrate transporter"/>
    <property type="match status" value="1"/>
</dbReference>
<feature type="compositionally biased region" description="Basic and acidic residues" evidence="3">
    <location>
        <begin position="1"/>
        <end position="14"/>
    </location>
</feature>
<evidence type="ECO:0000313" key="6">
    <source>
        <dbReference type="Proteomes" id="UP000800035"/>
    </source>
</evidence>
<dbReference type="Proteomes" id="UP000800035">
    <property type="component" value="Unassembled WGS sequence"/>
</dbReference>
<feature type="transmembrane region" description="Helical" evidence="4">
    <location>
        <begin position="452"/>
        <end position="472"/>
    </location>
</feature>
<dbReference type="Pfam" id="PF07690">
    <property type="entry name" value="MFS_1"/>
    <property type="match status" value="1"/>
</dbReference>
<feature type="transmembrane region" description="Helical" evidence="4">
    <location>
        <begin position="352"/>
        <end position="372"/>
    </location>
</feature>
<dbReference type="GO" id="GO:0022857">
    <property type="term" value="F:transmembrane transporter activity"/>
    <property type="evidence" value="ECO:0007669"/>
    <property type="project" value="InterPro"/>
</dbReference>
<feature type="compositionally biased region" description="Polar residues" evidence="3">
    <location>
        <begin position="57"/>
        <end position="66"/>
    </location>
</feature>
<dbReference type="AlphaFoldDB" id="A0A6A5TDU3"/>
<feature type="transmembrane region" description="Helical" evidence="4">
    <location>
        <begin position="288"/>
        <end position="311"/>
    </location>
</feature>
<feature type="transmembrane region" description="Helical" evidence="4">
    <location>
        <begin position="159"/>
        <end position="178"/>
    </location>
</feature>
<feature type="transmembrane region" description="Helical" evidence="4">
    <location>
        <begin position="323"/>
        <end position="340"/>
    </location>
</feature>
<evidence type="ECO:0000256" key="3">
    <source>
        <dbReference type="SAM" id="MobiDB-lite"/>
    </source>
</evidence>
<evidence type="ECO:0000313" key="5">
    <source>
        <dbReference type="EMBL" id="KAF1949832.1"/>
    </source>
</evidence>
<dbReference type="InterPro" id="IPR036259">
    <property type="entry name" value="MFS_trans_sf"/>
</dbReference>
<keyword evidence="6" id="KW-1185">Reference proteome</keyword>
<evidence type="ECO:0000256" key="1">
    <source>
        <dbReference type="ARBA" id="ARBA00004141"/>
    </source>
</evidence>
<comment type="subcellular location">
    <subcellularLocation>
        <location evidence="1">Membrane</location>
        <topology evidence="1">Multi-pass membrane protein</topology>
    </subcellularLocation>
</comment>
<keyword evidence="4" id="KW-0812">Transmembrane</keyword>
<dbReference type="Gene3D" id="1.20.1250.20">
    <property type="entry name" value="MFS general substrate transporter like domains"/>
    <property type="match status" value="1"/>
</dbReference>
<dbReference type="PANTHER" id="PTHR11360">
    <property type="entry name" value="MONOCARBOXYLATE TRANSPORTER"/>
    <property type="match status" value="1"/>
</dbReference>
<dbReference type="GO" id="GO:0016020">
    <property type="term" value="C:membrane"/>
    <property type="evidence" value="ECO:0007669"/>
    <property type="project" value="UniProtKB-SubCell"/>
</dbReference>
<dbReference type="PANTHER" id="PTHR11360:SF130">
    <property type="entry name" value="MAJOR FACILITATOR SUPERFAMILY (MFS) PROFILE DOMAIN-CONTAINING PROTEIN-RELATED"/>
    <property type="match status" value="1"/>
</dbReference>
<comment type="similarity">
    <text evidence="2">Belongs to the major facilitator superfamily. Monocarboxylate porter (TC 2.A.1.13) family.</text>
</comment>
<organism evidence="5 6">
    <name type="scientific">Byssothecium circinans</name>
    <dbReference type="NCBI Taxonomy" id="147558"/>
    <lineage>
        <taxon>Eukaryota</taxon>
        <taxon>Fungi</taxon>
        <taxon>Dikarya</taxon>
        <taxon>Ascomycota</taxon>
        <taxon>Pezizomycotina</taxon>
        <taxon>Dothideomycetes</taxon>
        <taxon>Pleosporomycetidae</taxon>
        <taxon>Pleosporales</taxon>
        <taxon>Massarineae</taxon>
        <taxon>Massarinaceae</taxon>
        <taxon>Byssothecium</taxon>
    </lineage>
</organism>
<feature type="transmembrane region" description="Helical" evidence="4">
    <location>
        <begin position="184"/>
        <end position="206"/>
    </location>
</feature>
<feature type="transmembrane region" description="Helical" evidence="4">
    <location>
        <begin position="129"/>
        <end position="147"/>
    </location>
</feature>
<evidence type="ECO:0000256" key="2">
    <source>
        <dbReference type="ARBA" id="ARBA00006727"/>
    </source>
</evidence>
<dbReference type="InterPro" id="IPR050327">
    <property type="entry name" value="Proton-linked_MCT"/>
</dbReference>
<evidence type="ECO:0000256" key="4">
    <source>
        <dbReference type="SAM" id="Phobius"/>
    </source>
</evidence>
<reference evidence="5" key="1">
    <citation type="journal article" date="2020" name="Stud. Mycol.">
        <title>101 Dothideomycetes genomes: a test case for predicting lifestyles and emergence of pathogens.</title>
        <authorList>
            <person name="Haridas S."/>
            <person name="Albert R."/>
            <person name="Binder M."/>
            <person name="Bloem J."/>
            <person name="Labutti K."/>
            <person name="Salamov A."/>
            <person name="Andreopoulos B."/>
            <person name="Baker S."/>
            <person name="Barry K."/>
            <person name="Bills G."/>
            <person name="Bluhm B."/>
            <person name="Cannon C."/>
            <person name="Castanera R."/>
            <person name="Culley D."/>
            <person name="Daum C."/>
            <person name="Ezra D."/>
            <person name="Gonzalez J."/>
            <person name="Henrissat B."/>
            <person name="Kuo A."/>
            <person name="Liang C."/>
            <person name="Lipzen A."/>
            <person name="Lutzoni F."/>
            <person name="Magnuson J."/>
            <person name="Mondo S."/>
            <person name="Nolan M."/>
            <person name="Ohm R."/>
            <person name="Pangilinan J."/>
            <person name="Park H.-J."/>
            <person name="Ramirez L."/>
            <person name="Alfaro M."/>
            <person name="Sun H."/>
            <person name="Tritt A."/>
            <person name="Yoshinaga Y."/>
            <person name="Zwiers L.-H."/>
            <person name="Turgeon B."/>
            <person name="Goodwin S."/>
            <person name="Spatafora J."/>
            <person name="Crous P."/>
            <person name="Grigoriev I."/>
        </authorList>
    </citation>
    <scope>NUCLEOTIDE SEQUENCE</scope>
    <source>
        <strain evidence="5">CBS 675.92</strain>
    </source>
</reference>